<comment type="caution">
    <text evidence="6">The sequence shown here is derived from an EMBL/GenBank/DDBJ whole genome shotgun (WGS) entry which is preliminary data.</text>
</comment>
<keyword evidence="1" id="KW-0719">Serine esterase</keyword>
<evidence type="ECO:0000256" key="4">
    <source>
        <dbReference type="SAM" id="MobiDB-lite"/>
    </source>
</evidence>
<feature type="region of interest" description="Disordered" evidence="4">
    <location>
        <begin position="7"/>
        <end position="34"/>
    </location>
</feature>
<evidence type="ECO:0000259" key="5">
    <source>
        <dbReference type="Pfam" id="PF22244"/>
    </source>
</evidence>
<dbReference type="Pfam" id="PF22244">
    <property type="entry name" value="GCE_fung"/>
    <property type="match status" value="1"/>
</dbReference>
<dbReference type="EMBL" id="VYXP01000003">
    <property type="protein sequence ID" value="KAA9132828.1"/>
    <property type="molecule type" value="Genomic_DNA"/>
</dbReference>
<keyword evidence="2" id="KW-0732">Signal</keyword>
<dbReference type="SUPFAM" id="SSF53474">
    <property type="entry name" value="alpha/beta-Hydrolases"/>
    <property type="match status" value="1"/>
</dbReference>
<gene>
    <name evidence="6" type="ORF">F3N42_05300</name>
</gene>
<protein>
    <submittedName>
        <fullName evidence="6">Acetylxylan esterase</fullName>
    </submittedName>
</protein>
<evidence type="ECO:0000313" key="6">
    <source>
        <dbReference type="EMBL" id="KAA9132828.1"/>
    </source>
</evidence>
<dbReference type="AlphaFoldDB" id="A0A5N0TDS9"/>
<dbReference type="GO" id="GO:0052689">
    <property type="term" value="F:carboxylic ester hydrolase activity"/>
    <property type="evidence" value="ECO:0007669"/>
    <property type="project" value="UniProtKB-KW"/>
</dbReference>
<evidence type="ECO:0000256" key="3">
    <source>
        <dbReference type="ARBA" id="ARBA00022801"/>
    </source>
</evidence>
<keyword evidence="7" id="KW-1185">Reference proteome</keyword>
<feature type="domain" description="4-O-methyl-glucuronoyl methylesterase-like" evidence="5">
    <location>
        <begin position="215"/>
        <end position="366"/>
    </location>
</feature>
<dbReference type="Proteomes" id="UP000325372">
    <property type="component" value="Unassembled WGS sequence"/>
</dbReference>
<name>A0A5N0TDS9_9GAMM</name>
<evidence type="ECO:0000313" key="7">
    <source>
        <dbReference type="Proteomes" id="UP000325372"/>
    </source>
</evidence>
<evidence type="ECO:0000256" key="2">
    <source>
        <dbReference type="ARBA" id="ARBA00022729"/>
    </source>
</evidence>
<keyword evidence="3" id="KW-0378">Hydrolase</keyword>
<sequence>MMRQLGIESLRRGADGDPASPHAANYDESEANGHMDTLPDVLTFADGSRVTSAEGWWQRRRPEIADIFETEIYGRVTGELPDIEWRVTETRSESIGDVDTLTQTVAGSMKNPLPPGTEVNIELTLSRPATATGDVPVVLELGFDAAFLARLRERFTEEQLAAFRGDGPPWNEQVLARGWAAASLVATSIQADNGAGLYEGVIGIGTGGGSRTPGDWGALRAWAWGVSRVLDYLENAEGFNATRVAVEGHSRYGKAMLVAMAFEPRLAAAFISSSGEAGAKLWRRHYGEQVGNIAGSGEYHWMAGNFLKYAGPLGVDDLPIDQHMLIALCAPRPVFISSGTGGDQWTDPKGMFLAAAHASPVYELLGARGLGTMDYPAVGVGLLDGDLAWRQHEMGHTPAPNWPYFLDFIDRYFSKDTTAP</sequence>
<dbReference type="InterPro" id="IPR029058">
    <property type="entry name" value="AB_hydrolase_fold"/>
</dbReference>
<dbReference type="Gene3D" id="3.40.50.1820">
    <property type="entry name" value="alpha/beta hydrolase"/>
    <property type="match status" value="1"/>
</dbReference>
<evidence type="ECO:0000256" key="1">
    <source>
        <dbReference type="ARBA" id="ARBA00022487"/>
    </source>
</evidence>
<dbReference type="InterPro" id="IPR054579">
    <property type="entry name" value="GCE-like_dom"/>
</dbReference>
<accession>A0A5N0TDS9</accession>
<reference evidence="6 7" key="1">
    <citation type="submission" date="2019-09" db="EMBL/GenBank/DDBJ databases">
        <title>Wenzhouxiangella sp. Genome sequencing and assembly.</title>
        <authorList>
            <person name="Zhang R."/>
        </authorList>
    </citation>
    <scope>NUCLEOTIDE SEQUENCE [LARGE SCALE GENOMIC DNA]</scope>
    <source>
        <strain evidence="6 7">W260</strain>
    </source>
</reference>
<organism evidence="6 7">
    <name type="scientific">Marinihelvus fidelis</name>
    <dbReference type="NCBI Taxonomy" id="2613842"/>
    <lineage>
        <taxon>Bacteria</taxon>
        <taxon>Pseudomonadati</taxon>
        <taxon>Pseudomonadota</taxon>
        <taxon>Gammaproteobacteria</taxon>
        <taxon>Chromatiales</taxon>
        <taxon>Wenzhouxiangellaceae</taxon>
        <taxon>Marinihelvus</taxon>
    </lineage>
</organism>
<proteinExistence type="predicted"/>